<dbReference type="KEGG" id="hdh:G5B40_11040"/>
<evidence type="ECO:0000313" key="4">
    <source>
        <dbReference type="Proteomes" id="UP000503336"/>
    </source>
</evidence>
<feature type="domain" description="Glycosyltransferase 2-like" evidence="2">
    <location>
        <begin position="13"/>
        <end position="160"/>
    </location>
</feature>
<evidence type="ECO:0000313" key="3">
    <source>
        <dbReference type="EMBL" id="QIE55939.1"/>
    </source>
</evidence>
<dbReference type="PANTHER" id="PTHR43630:SF2">
    <property type="entry name" value="GLYCOSYLTRANSFERASE"/>
    <property type="match status" value="1"/>
</dbReference>
<dbReference type="InterPro" id="IPR001173">
    <property type="entry name" value="Glyco_trans_2-like"/>
</dbReference>
<dbReference type="PANTHER" id="PTHR43630">
    <property type="entry name" value="POLY-BETA-1,6-N-ACETYL-D-GLUCOSAMINE SYNTHASE"/>
    <property type="match status" value="1"/>
</dbReference>
<keyword evidence="3" id="KW-0808">Transferase</keyword>
<dbReference type="Proteomes" id="UP000503336">
    <property type="component" value="Chromosome"/>
</dbReference>
<gene>
    <name evidence="3" type="ORF">G5B40_11040</name>
</gene>
<dbReference type="SUPFAM" id="SSF53448">
    <property type="entry name" value="Nucleotide-diphospho-sugar transferases"/>
    <property type="match status" value="1"/>
</dbReference>
<dbReference type="InterPro" id="IPR029044">
    <property type="entry name" value="Nucleotide-diphossugar_trans"/>
</dbReference>
<keyword evidence="4" id="KW-1185">Reference proteome</keyword>
<dbReference type="AlphaFoldDB" id="A0A7L5C242"/>
<organism evidence="3 4">
    <name type="scientific">Pikeienuella piscinae</name>
    <dbReference type="NCBI Taxonomy" id="2748098"/>
    <lineage>
        <taxon>Bacteria</taxon>
        <taxon>Pseudomonadati</taxon>
        <taxon>Pseudomonadota</taxon>
        <taxon>Alphaproteobacteria</taxon>
        <taxon>Rhodobacterales</taxon>
        <taxon>Paracoccaceae</taxon>
        <taxon>Pikeienuella</taxon>
    </lineage>
</organism>
<name>A0A7L5C242_9RHOB</name>
<sequence length="283" mass="33030">MSAQDPRPPSLGVVAICYNEEEDMPGFLDHLSSWVDEIVIVDDGSTDRTEAICAAAGPKVRFLRLPRREGEYYSDQRNKGIDAARSDWLLHMDIDERVTSDLAAEIRQAIRDTAKDGYRFRRLNHFMHRPMRGGGWQDWNLIHLARRDLFRFGGMFHETCHLDAPSERIGQLKRRMIHFNEHNFEKRLTKSGVYLEEIVKNIEDRGKKIKGWLLIWAPIKEFIKKYFYKLGVRDGVPGLISALHSATAVFRAYALVWDRQNRISRDELERQVAWKPTDTWFDG</sequence>
<dbReference type="CDD" id="cd02511">
    <property type="entry name" value="Beta4Glucosyltransferase"/>
    <property type="match status" value="1"/>
</dbReference>
<reference evidence="3 4" key="1">
    <citation type="submission" date="2020-02" db="EMBL/GenBank/DDBJ databases">
        <title>complete genome sequence of Rhodobacteraceae bacterium.</title>
        <authorList>
            <person name="Park J."/>
            <person name="Kim Y.-S."/>
            <person name="Kim K.-H."/>
        </authorList>
    </citation>
    <scope>NUCLEOTIDE SEQUENCE [LARGE SCALE GENOMIC DNA]</scope>
    <source>
        <strain evidence="3 4">RR4-56</strain>
    </source>
</reference>
<dbReference type="Gene3D" id="3.90.550.10">
    <property type="entry name" value="Spore Coat Polysaccharide Biosynthesis Protein SpsA, Chain A"/>
    <property type="match status" value="1"/>
</dbReference>
<protein>
    <submittedName>
        <fullName evidence="3">Glycosyltransferase family 2 protein</fullName>
    </submittedName>
</protein>
<dbReference type="EMBL" id="CP049056">
    <property type="protein sequence ID" value="QIE55939.1"/>
    <property type="molecule type" value="Genomic_DNA"/>
</dbReference>
<accession>A0A7L5C242</accession>
<dbReference type="Pfam" id="PF00535">
    <property type="entry name" value="Glycos_transf_2"/>
    <property type="match status" value="1"/>
</dbReference>
<evidence type="ECO:0000256" key="1">
    <source>
        <dbReference type="ARBA" id="ARBA00038494"/>
    </source>
</evidence>
<evidence type="ECO:0000259" key="2">
    <source>
        <dbReference type="Pfam" id="PF00535"/>
    </source>
</evidence>
<comment type="similarity">
    <text evidence="1">Belongs to the glycosyltransferase 2 family. WaaE/KdtX subfamily.</text>
</comment>
<dbReference type="GO" id="GO:0016740">
    <property type="term" value="F:transferase activity"/>
    <property type="evidence" value="ECO:0007669"/>
    <property type="project" value="UniProtKB-KW"/>
</dbReference>
<proteinExistence type="inferred from homology"/>